<feature type="region of interest" description="Disordered" evidence="5">
    <location>
        <begin position="2305"/>
        <end position="2324"/>
    </location>
</feature>
<dbReference type="Gene3D" id="2.170.16.10">
    <property type="entry name" value="Hedgehog/Intein (Hint) domain"/>
    <property type="match status" value="1"/>
</dbReference>
<evidence type="ECO:0000256" key="2">
    <source>
        <dbReference type="ARBA" id="ARBA00022525"/>
    </source>
</evidence>
<dbReference type="InterPro" id="IPR050708">
    <property type="entry name" value="T6SS_VgrG/RHS"/>
</dbReference>
<dbReference type="CDD" id="cd00081">
    <property type="entry name" value="Hint"/>
    <property type="match status" value="1"/>
</dbReference>
<dbReference type="Gene3D" id="2.180.10.10">
    <property type="entry name" value="RHS repeat-associated core"/>
    <property type="match status" value="1"/>
</dbReference>
<keyword evidence="8" id="KW-1185">Reference proteome</keyword>
<proteinExistence type="predicted"/>
<dbReference type="InterPro" id="IPR045619">
    <property type="entry name" value="DUF6443"/>
</dbReference>
<dbReference type="SMART" id="SM00306">
    <property type="entry name" value="HintN"/>
    <property type="match status" value="1"/>
</dbReference>
<dbReference type="Pfam" id="PF20041">
    <property type="entry name" value="DUF6443"/>
    <property type="match status" value="1"/>
</dbReference>
<feature type="domain" description="Hint" evidence="6">
    <location>
        <begin position="2751"/>
        <end position="2856"/>
    </location>
</feature>
<dbReference type="PANTHER" id="PTHR32305">
    <property type="match status" value="1"/>
</dbReference>
<name>A0A2P8PUV8_9ACTN</name>
<dbReference type="NCBIfam" id="TIGR03696">
    <property type="entry name" value="Rhs_assc_core"/>
    <property type="match status" value="1"/>
</dbReference>
<gene>
    <name evidence="7" type="ORF">C6Y14_40685</name>
</gene>
<keyword evidence="3" id="KW-0677">Repeat</keyword>
<dbReference type="Pfam" id="PF05593">
    <property type="entry name" value="RHS_repeat"/>
    <property type="match status" value="2"/>
</dbReference>
<dbReference type="NCBIfam" id="TIGR01643">
    <property type="entry name" value="YD_repeat_2x"/>
    <property type="match status" value="2"/>
</dbReference>
<evidence type="ECO:0000256" key="5">
    <source>
        <dbReference type="SAM" id="MobiDB-lite"/>
    </source>
</evidence>
<dbReference type="Pfam" id="PF25023">
    <property type="entry name" value="TEN_YD-shell"/>
    <property type="match status" value="1"/>
</dbReference>
<comment type="subcellular location">
    <subcellularLocation>
        <location evidence="1">Secreted</location>
    </subcellularLocation>
</comment>
<dbReference type="SUPFAM" id="SSF51294">
    <property type="entry name" value="Hedgehog/intein (Hint) domain"/>
    <property type="match status" value="1"/>
</dbReference>
<evidence type="ECO:0000313" key="8">
    <source>
        <dbReference type="Proteomes" id="UP000240429"/>
    </source>
</evidence>
<evidence type="ECO:0000256" key="4">
    <source>
        <dbReference type="ARBA" id="ARBA00023026"/>
    </source>
</evidence>
<feature type="region of interest" description="Disordered" evidence="5">
    <location>
        <begin position="1144"/>
        <end position="1163"/>
    </location>
</feature>
<sequence length="3034" mass="324416">MAGRVWGRRRFLPLLLGFALLVSLLSGSVWRAGEPVPAANVQPLGGCVPGSEASAKGPIAAESAPVTKEWVVPGAGVIKSVARDGAEVALAPEAVDRPTEIGVQPLTESSMPSLGSGMDNVTEGPSGFRFTPTPHTFDTDVTVTLPYDPDAVKTAGLTPEDVRTFYFDEAADCWQPLERVRVDQDLHVVVSLTDHFTDMVNATVVAPEGPEQVSHDPNRIKGIQAADPGSGINQIAAPAANNQGDARLSYPLELPAGRAGLTPSLSVGYSSAGTDSWLGSGWELTTPSVSVETRWGVPRYDAAKETETYVLGGEQLTPIAHRTAPRPRSEGDRVFHTRVEGGFARIVRTGDSPKSYGWEVTDKSGIRSVYGGEGAVLTDDEGSIFSWALREVRDPHGNTVRYSYTSVEDAGVTGGTVAGRELYVKKIAYTGRGDTDGPYTVTFVRDRELDETRRPDVSIDARGGFKRVTADLLRRVEVRYRDEFVRGYELAYREGAFHKTLLKSVAQLDAAGKVFNEHEFSYYDDIRDADGVYDAFAKVDWSSPDDNVRNGRVDGVRSGAGEAGALNGNTSTGAGGHLYVGFGTNPRKSGSAGVKAGYNRSTDEGLLALVDVDGDSLPDKVFERGDGHVFRKNLSRPGGEPKFAGTTTPLHNLPGIFRESSSSRTAGIESYLAGAQQLDHVSTVSTTQRYFADANADGVVDLVNGSAVLFGRVGTNGEVTYGSAADTPAPIGTGAADVAGALPDLTAERERRIASFPLVDSVRRWTAPYDGTVAVTGTVTLDEVDGPLPEFAEPDGVRVAVQHEDRELWSARVQEDDYAPRTPEGVDAIEVERGDQLYFRVGSVFDGSADQVAWNPAITYTGFEASDANGLPLHSYKASEDFTLAGRAGSVDVPTAGTLRLTGDLKKTAATTDDITVQVTRDGDPVVERTIDAAETGTFGIDTSVQVTKGQKLSWRIRTDSPVDVTRLEWAPQAEYTSGAEGESRFSPPYDIDTYATGGEAQRVYTAPGGTFTVTPRVEGTSGTAVFTVKKRGALLAKKTVEPGGEPPSVQVEADAGEALYFDVTGSGVTGAEVVVGDDTVAATVHTRVAEGAFARPYRGWSAVGYNGKGDRAGQPIEQDLLSGESIPSGLPDDVDPDRDLEDFEKDPRITPPDVVPFTPDPERGRWASGDVWVAAGRVAGSRYGGQTIGLPTAGSLASVQAVPRISESEQISLTGSLGGGVGGSIARGTSQSVLDYLDLNGDGYPDVVGAGGVQYTDPTGVLGATRGDVPGGAVRESENVTGNANAGSAARTITTGRGHAAPPASGTANTATSGNDMPPLGVGGNLGTGKSDGRFDLLDINGDSLPDRVYEDGRAALNLGYRFAAAEPWPGGKINEGTSSSSGLNIGFETDFYGFGGGASFDQTSTSTKNSLVDVNGDGRADRVLAGEPIRVALNTGSGFAAPVPFNGSLDGINEDSNARLGGGAYFTVSFCALFVTGCVITNPGANVSTGASRAEQMLRDIDGDGFADHLASTKDSELTVAANRTGRTNLLKSVARPLGSRIDLDYTRDGNTYDQPGTRWLLSGAKVHDNLPGDGPDTQSLAFTYRDGVYDRLEREFRGYGTVATHQDGQRTATTEYETGSHYTRGLVGRQTVADSSGALFTETLNTYTLLDVATGEPSGGGSTGATLFPQLRKTESRWYEGEAEPGKSTSSAISYDDLGNVVRTVDYGEPGALDDVETRTRYTECADAHIVGVARAVEVYGGGKRMRSRESEVDCATGDVTCHTARLADGTGAVTDLEYYDTGILKAVRQPENHRGERFRLEYEYDGPTGSYVTRTKDSFGYRSTAEYDLRFGVQTESTDINDQKVSSTYDQVGRVTSVTGPHDRKADRPTIAFEYSPGAEVPFAVTRHLDRDANGRVKDDTIDTVTFVDGLGRVVQTKKDAEVAGKDVMTVSGRTVYDALGRAVKQYYPVTEPKGDANTAYNTAVDTVRPTTVTYDVMDRPLRTELPDRTVTSLAYGFGKDRSGESRFETVATDAKENRTRAYLDVRQQKTAVREPGAKAADAPVWTSYGYDALGQLTKVGDDKNNTTKSEYDDFGRRTAVDSPDTGRTTTVYDPAGNVIRTITADLAKKHKAIEYKYDFNRLEEVKYPVFKDNDVRYTYGGPDAGHNAVGRVTKIEDAAGVVKREYGPLGEVVEETRTLPGPLHTTSVFTTGYRYDSFGRVLSLTYPDGEELAYTYDSGGQVTAATGTKKHYSYDYLKSLDYDKFGQRTRVELGNGTATTYTYGAEDRRLATLDSTLPKGDSFQNLTYTYDAVGNLTRQENAAEPATNSSEPGGPTVQSYEYDNLYRLTKATGSYAVAKKTTDTYTMSTTYDTIHNITGKSQRHAIVLGDPDSGYEHVQKATTYTHGYAYKGASPHAPSRVGAESLSYDADGNQIDSESDTLGHPRRQQVWDEDNRLACVHELWKFETVDQEPSSCDKLPTVRFTYDADGERVVKDGAQTTLYPNQNYTARGLQEFKHVFIGTTRIATKTAKPLGLYEKDQFYYHADQLGSTSFGTDDKGRITEHLDHFPSGEVWVDENRGADNPYGFTGKELDKETGYTYHGDRYYDARSGLWQSADPELGNYLGGTPNGGVYTPANLSSYAYGANNPLKFTDSSGGYLDLIIEAASIGVGVVSAVSNVREGNYWTAAGDAAGVMADVALAFVPGVPGGVGLTRQAATKGGDVVGAVATRVDDIRDAAKAGKGTAAKADELADASKAAPPSPCPVNSFVPGTEVELADGSAKPIEEVETGDLVLATDPETGRTEARPVTHLITGQGEKDLVKITLDVDGDNGDRTDSVTATDEHPFWVEDLGRWLDAEDLRSGMWVRTGAGTHVQITAVEPWTARHQQVHNLTVADLHTYYVRAGDTPVLVHNTNCGDGVVDTLRAEADKAADLSNSQRPQTIEALQPPGKETVVGYSDGGAGTRRVHEDLKKIIDPIPLDKRGNNHGGCGLLDCLTKTLDAGIDPTGADAGAVLGRSRGNKGFQKLIGPCDSCKPLVEHFKLNWKWE</sequence>
<dbReference type="Pfam" id="PF12256">
    <property type="entry name" value="TcdB_toxin_midN"/>
    <property type="match status" value="1"/>
</dbReference>
<accession>A0A2P8PUV8</accession>
<dbReference type="Pfam" id="PF07591">
    <property type="entry name" value="PT-HINT"/>
    <property type="match status" value="1"/>
</dbReference>
<dbReference type="InterPro" id="IPR003284">
    <property type="entry name" value="Sal_SpvB"/>
</dbReference>
<dbReference type="InterPro" id="IPR006530">
    <property type="entry name" value="YD"/>
</dbReference>
<feature type="region of interest" description="Disordered" evidence="5">
    <location>
        <begin position="1295"/>
        <end position="1319"/>
    </location>
</feature>
<dbReference type="InterPro" id="IPR022385">
    <property type="entry name" value="Rhs_assc_core"/>
</dbReference>
<dbReference type="EMBL" id="PYBJ01000036">
    <property type="protein sequence ID" value="PSM37786.1"/>
    <property type="molecule type" value="Genomic_DNA"/>
</dbReference>
<keyword evidence="2" id="KW-0964">Secreted</keyword>
<evidence type="ECO:0000313" key="7">
    <source>
        <dbReference type="EMBL" id="PSM37786.1"/>
    </source>
</evidence>
<dbReference type="GO" id="GO:0005576">
    <property type="term" value="C:extracellular region"/>
    <property type="evidence" value="ECO:0007669"/>
    <property type="project" value="UniProtKB-SubCell"/>
</dbReference>
<dbReference type="InterPro" id="IPR003587">
    <property type="entry name" value="Hint_dom_N"/>
</dbReference>
<dbReference type="InterPro" id="IPR022045">
    <property type="entry name" value="TcdB_toxin_mid/N"/>
</dbReference>
<keyword evidence="4" id="KW-0843">Virulence</keyword>
<feature type="compositionally biased region" description="Polar residues" evidence="5">
    <location>
        <begin position="1307"/>
        <end position="1316"/>
    </location>
</feature>
<comment type="caution">
    <text evidence="7">The sequence shown here is derived from an EMBL/GenBank/DDBJ whole genome shotgun (WGS) entry which is preliminary data.</text>
</comment>
<evidence type="ECO:0000256" key="3">
    <source>
        <dbReference type="ARBA" id="ARBA00022737"/>
    </source>
</evidence>
<dbReference type="InterPro" id="IPR031325">
    <property type="entry name" value="RHS_repeat"/>
</dbReference>
<dbReference type="InterPro" id="IPR036844">
    <property type="entry name" value="Hint_dom_sf"/>
</dbReference>
<dbReference type="Proteomes" id="UP000240429">
    <property type="component" value="Unassembled WGS sequence"/>
</dbReference>
<organism evidence="7 8">
    <name type="scientific">Streptomyces dioscori</name>
    <dbReference type="NCBI Taxonomy" id="2109333"/>
    <lineage>
        <taxon>Bacteria</taxon>
        <taxon>Bacillati</taxon>
        <taxon>Actinomycetota</taxon>
        <taxon>Actinomycetes</taxon>
        <taxon>Kitasatosporales</taxon>
        <taxon>Streptomycetaceae</taxon>
        <taxon>Streptomyces</taxon>
        <taxon>Streptomyces aurantiacus group</taxon>
    </lineage>
</organism>
<feature type="compositionally biased region" description="Basic and acidic residues" evidence="5">
    <location>
        <begin position="2072"/>
        <end position="2084"/>
    </location>
</feature>
<evidence type="ECO:0000259" key="6">
    <source>
        <dbReference type="SMART" id="SM00306"/>
    </source>
</evidence>
<protein>
    <submittedName>
        <fullName evidence="7">Sugar-binding protein</fullName>
    </submittedName>
</protein>
<dbReference type="PANTHER" id="PTHR32305:SF15">
    <property type="entry name" value="PROTEIN RHSA-RELATED"/>
    <property type="match status" value="1"/>
</dbReference>
<dbReference type="InterPro" id="IPR056823">
    <property type="entry name" value="TEN-like_YD-shell"/>
</dbReference>
<reference evidence="7 8" key="1">
    <citation type="submission" date="2018-03" db="EMBL/GenBank/DDBJ databases">
        <title>Streptomyces dioscori sp. nov., a novel endophytic actinobacterium isolated from bulbil of Dioscorea bulbifera L.</title>
        <authorList>
            <person name="Zhikuan W."/>
        </authorList>
    </citation>
    <scope>NUCLEOTIDE SEQUENCE [LARGE SCALE GENOMIC DNA]</scope>
    <source>
        <strain evidence="7 8">A217</strain>
    </source>
</reference>
<dbReference type="GO" id="GO:0005737">
    <property type="term" value="C:cytoplasm"/>
    <property type="evidence" value="ECO:0007669"/>
    <property type="project" value="InterPro"/>
</dbReference>
<dbReference type="Pfam" id="PF03534">
    <property type="entry name" value="SpvB"/>
    <property type="match status" value="1"/>
</dbReference>
<feature type="region of interest" description="Disordered" evidence="5">
    <location>
        <begin position="2072"/>
        <end position="2093"/>
    </location>
</feature>
<evidence type="ECO:0000256" key="1">
    <source>
        <dbReference type="ARBA" id="ARBA00004613"/>
    </source>
</evidence>
<feature type="region of interest" description="Disordered" evidence="5">
    <location>
        <begin position="633"/>
        <end position="652"/>
    </location>
</feature>